<evidence type="ECO:0000313" key="1">
    <source>
        <dbReference type="EMBL" id="MDQ0271880.1"/>
    </source>
</evidence>
<dbReference type="Pfam" id="PF19776">
    <property type="entry name" value="DUF6262"/>
    <property type="match status" value="1"/>
</dbReference>
<organism evidence="1 2">
    <name type="scientific">Cytobacillus purgationiresistens</name>
    <dbReference type="NCBI Taxonomy" id="863449"/>
    <lineage>
        <taxon>Bacteria</taxon>
        <taxon>Bacillati</taxon>
        <taxon>Bacillota</taxon>
        <taxon>Bacilli</taxon>
        <taxon>Bacillales</taxon>
        <taxon>Bacillaceae</taxon>
        <taxon>Cytobacillus</taxon>
    </lineage>
</organism>
<name>A0ABU0AP95_9BACI</name>
<evidence type="ECO:0008006" key="3">
    <source>
        <dbReference type="Google" id="ProtNLM"/>
    </source>
</evidence>
<dbReference type="Proteomes" id="UP001238088">
    <property type="component" value="Unassembled WGS sequence"/>
</dbReference>
<keyword evidence="2" id="KW-1185">Reference proteome</keyword>
<evidence type="ECO:0000313" key="2">
    <source>
        <dbReference type="Proteomes" id="UP001238088"/>
    </source>
</evidence>
<accession>A0ABU0AP95</accession>
<proteinExistence type="predicted"/>
<gene>
    <name evidence="1" type="ORF">J2S17_003768</name>
</gene>
<sequence>MEEDIKIYKRAKRERPIELISEKLKRYKQIVNGLKNGEGIYGISKEKREDLPKKEGLNKNPNIKGISRHAKEKTEVAYQKVDKAIKDLINEKEMINFNHVSNKSGVSKSFLYNHSELRDRIEHLRKQQIGLKSAKQLKKKPLTHQKMLLLLP</sequence>
<dbReference type="EMBL" id="JAUSUB010000018">
    <property type="protein sequence ID" value="MDQ0271880.1"/>
    <property type="molecule type" value="Genomic_DNA"/>
</dbReference>
<comment type="caution">
    <text evidence="1">The sequence shown here is derived from an EMBL/GenBank/DDBJ whole genome shotgun (WGS) entry which is preliminary data.</text>
</comment>
<reference evidence="1 2" key="1">
    <citation type="submission" date="2023-07" db="EMBL/GenBank/DDBJ databases">
        <title>Genomic Encyclopedia of Type Strains, Phase IV (KMG-IV): sequencing the most valuable type-strain genomes for metagenomic binning, comparative biology and taxonomic classification.</title>
        <authorList>
            <person name="Goeker M."/>
        </authorList>
    </citation>
    <scope>NUCLEOTIDE SEQUENCE [LARGE SCALE GENOMIC DNA]</scope>
    <source>
        <strain evidence="1 2">DSM 23494</strain>
    </source>
</reference>
<dbReference type="InterPro" id="IPR046229">
    <property type="entry name" value="TnpC-like"/>
</dbReference>
<protein>
    <recommendedName>
        <fullName evidence="3">Transposase</fullName>
    </recommendedName>
</protein>